<evidence type="ECO:0000256" key="1">
    <source>
        <dbReference type="SAM" id="MobiDB-lite"/>
    </source>
</evidence>
<sequence>MSGCSGLRVMGMSSDQHCSLLWAEDPETFYSGVLRQRWGLRPPALPRNPCPETPVQKAPSAAELGDSCEDNSKGALAPTWAHSVAHVPSASVFPPVAEPSLGPGPSSEVLASPIRQGLLHAGEDLGSVWNVRSGLKVGSCTSPASWLFPQVEMYKRIFQRPPDRHSDFSRLARVLTGNAIALVLGGGGARPPSPELE</sequence>
<keyword evidence="3" id="KW-1185">Reference proteome</keyword>
<accession>A0ABQ9WGS6</accession>
<reference evidence="2 3" key="1">
    <citation type="submission" date="2023-05" db="EMBL/GenBank/DDBJ databases">
        <title>B98-5 Cell Line De Novo Hybrid Assembly: An Optical Mapping Approach.</title>
        <authorList>
            <person name="Kananen K."/>
            <person name="Auerbach J.A."/>
            <person name="Kautto E."/>
            <person name="Blachly J.S."/>
        </authorList>
    </citation>
    <scope>NUCLEOTIDE SEQUENCE [LARGE SCALE GENOMIC DNA]</scope>
    <source>
        <strain evidence="2">B95-8</strain>
        <tissue evidence="2">Cell line</tissue>
    </source>
</reference>
<dbReference type="Proteomes" id="UP001266305">
    <property type="component" value="Unassembled WGS sequence"/>
</dbReference>
<dbReference type="EMBL" id="JASSZA010000001">
    <property type="protein sequence ID" value="KAK2120852.1"/>
    <property type="molecule type" value="Genomic_DNA"/>
</dbReference>
<organism evidence="2 3">
    <name type="scientific">Saguinus oedipus</name>
    <name type="common">Cotton-top tamarin</name>
    <name type="synonym">Oedipomidas oedipus</name>
    <dbReference type="NCBI Taxonomy" id="9490"/>
    <lineage>
        <taxon>Eukaryota</taxon>
        <taxon>Metazoa</taxon>
        <taxon>Chordata</taxon>
        <taxon>Craniata</taxon>
        <taxon>Vertebrata</taxon>
        <taxon>Euteleostomi</taxon>
        <taxon>Mammalia</taxon>
        <taxon>Eutheria</taxon>
        <taxon>Euarchontoglires</taxon>
        <taxon>Primates</taxon>
        <taxon>Haplorrhini</taxon>
        <taxon>Platyrrhini</taxon>
        <taxon>Cebidae</taxon>
        <taxon>Callitrichinae</taxon>
        <taxon>Saguinus</taxon>
    </lineage>
</organism>
<evidence type="ECO:0000313" key="2">
    <source>
        <dbReference type="EMBL" id="KAK2120852.1"/>
    </source>
</evidence>
<gene>
    <name evidence="2" type="ORF">P7K49_002238</name>
</gene>
<name>A0ABQ9WGS6_SAGOE</name>
<comment type="caution">
    <text evidence="2">The sequence shown here is derived from an EMBL/GenBank/DDBJ whole genome shotgun (WGS) entry which is preliminary data.</text>
</comment>
<evidence type="ECO:0000313" key="3">
    <source>
        <dbReference type="Proteomes" id="UP001266305"/>
    </source>
</evidence>
<feature type="region of interest" description="Disordered" evidence="1">
    <location>
        <begin position="45"/>
        <end position="70"/>
    </location>
</feature>
<protein>
    <submittedName>
        <fullName evidence="2">Uncharacterized protein</fullName>
    </submittedName>
</protein>
<proteinExistence type="predicted"/>